<reference evidence="1" key="1">
    <citation type="submission" date="2022-01" db="EMBL/GenBank/DDBJ databases">
        <authorList>
            <person name="Wang Y."/>
        </authorList>
    </citation>
    <scope>NUCLEOTIDE SEQUENCE</scope>
    <source>
        <strain evidence="1">WB101</strain>
    </source>
</reference>
<gene>
    <name evidence="1" type="ORF">L6773_16230</name>
</gene>
<dbReference type="PANTHER" id="PTHR42830:SF2">
    <property type="entry name" value="OSMC_OHR FAMILY PROTEIN"/>
    <property type="match status" value="1"/>
</dbReference>
<sequence>MKLPESHSYDVKLSFKEGRKGELSAAGISETIEVATPPQFPGGVDGVWSPEHLYTASIVSCFFTSFAAIADYSKLDFVDLEVESSGEMNRNEDGKYVMNKVILRPVLTINDESKEKKAYRIMEKAEEICLVTRSIHSKIIFDPSVYISQKVE</sequence>
<accession>A0ABS9KGZ6</accession>
<dbReference type="RefSeq" id="WP_237855484.1">
    <property type="nucleotide sequence ID" value="NZ_JAKLWS010000026.1"/>
</dbReference>
<dbReference type="Pfam" id="PF02566">
    <property type="entry name" value="OsmC"/>
    <property type="match status" value="1"/>
</dbReference>
<dbReference type="Gene3D" id="3.30.300.20">
    <property type="match status" value="1"/>
</dbReference>
<comment type="caution">
    <text evidence="1">The sequence shown here is derived from an EMBL/GenBank/DDBJ whole genome shotgun (WGS) entry which is preliminary data.</text>
</comment>
<dbReference type="InterPro" id="IPR036102">
    <property type="entry name" value="OsmC/Ohrsf"/>
</dbReference>
<dbReference type="SUPFAM" id="SSF82784">
    <property type="entry name" value="OsmC-like"/>
    <property type="match status" value="1"/>
</dbReference>
<dbReference type="InterPro" id="IPR052707">
    <property type="entry name" value="OsmC_Ohr_Peroxiredoxin"/>
</dbReference>
<dbReference type="PANTHER" id="PTHR42830">
    <property type="entry name" value="OSMOTICALLY INDUCIBLE FAMILY PROTEIN"/>
    <property type="match status" value="1"/>
</dbReference>
<dbReference type="InterPro" id="IPR015946">
    <property type="entry name" value="KH_dom-like_a/b"/>
</dbReference>
<dbReference type="EMBL" id="JAKLWS010000026">
    <property type="protein sequence ID" value="MCG2590127.1"/>
    <property type="molecule type" value="Genomic_DNA"/>
</dbReference>
<organism evidence="1 2">
    <name type="scientific">Rhodohalobacter sulfatireducens</name>
    <dbReference type="NCBI Taxonomy" id="2911366"/>
    <lineage>
        <taxon>Bacteria</taxon>
        <taxon>Pseudomonadati</taxon>
        <taxon>Balneolota</taxon>
        <taxon>Balneolia</taxon>
        <taxon>Balneolales</taxon>
        <taxon>Balneolaceae</taxon>
        <taxon>Rhodohalobacter</taxon>
    </lineage>
</organism>
<evidence type="ECO:0000313" key="2">
    <source>
        <dbReference type="Proteomes" id="UP001165366"/>
    </source>
</evidence>
<dbReference type="Proteomes" id="UP001165366">
    <property type="component" value="Unassembled WGS sequence"/>
</dbReference>
<protein>
    <submittedName>
        <fullName evidence="1">OsmC family protein</fullName>
    </submittedName>
</protein>
<keyword evidence="2" id="KW-1185">Reference proteome</keyword>
<reference evidence="1" key="2">
    <citation type="submission" date="2024-05" db="EMBL/GenBank/DDBJ databases">
        <title>Rhodohalobacter halophilus gen. nov., sp. nov., a moderately halophilic member of the family Balneolaceae.</title>
        <authorList>
            <person name="Xia J."/>
        </authorList>
    </citation>
    <scope>NUCLEOTIDE SEQUENCE</scope>
    <source>
        <strain evidence="1">WB101</strain>
    </source>
</reference>
<dbReference type="InterPro" id="IPR003718">
    <property type="entry name" value="OsmC/Ohr_fam"/>
</dbReference>
<name>A0ABS9KGZ6_9BACT</name>
<proteinExistence type="predicted"/>
<evidence type="ECO:0000313" key="1">
    <source>
        <dbReference type="EMBL" id="MCG2590127.1"/>
    </source>
</evidence>